<proteinExistence type="predicted"/>
<evidence type="ECO:0000256" key="2">
    <source>
        <dbReference type="ARBA" id="ARBA00022574"/>
    </source>
</evidence>
<dbReference type="AlphaFoldDB" id="A0A151LRY8"/>
<dbReference type="Pfam" id="PF00400">
    <property type="entry name" value="WD40"/>
    <property type="match status" value="4"/>
</dbReference>
<dbReference type="PROSITE" id="PS50082">
    <property type="entry name" value="WD_REPEATS_2"/>
    <property type="match status" value="3"/>
</dbReference>
<dbReference type="GO" id="GO:0003723">
    <property type="term" value="F:RNA binding"/>
    <property type="evidence" value="ECO:0007669"/>
    <property type="project" value="TreeGrafter"/>
</dbReference>
<gene>
    <name evidence="9" type="ORF">PGSY75_0620500</name>
</gene>
<dbReference type="InterPro" id="IPR044633">
    <property type="entry name" value="CstF1-like"/>
</dbReference>
<feature type="repeat" description="WD" evidence="7">
    <location>
        <begin position="383"/>
        <end position="417"/>
    </location>
</feature>
<dbReference type="KEGG" id="pgab:PGSY75_0620500"/>
<dbReference type="VEuPathDB" id="PlasmoDB:PGABG01_0619100"/>
<keyword evidence="5" id="KW-0539">Nucleus</keyword>
<dbReference type="SMART" id="SM00320">
    <property type="entry name" value="WD40"/>
    <property type="match status" value="4"/>
</dbReference>
<evidence type="ECO:0000313" key="10">
    <source>
        <dbReference type="Proteomes" id="UP000076004"/>
    </source>
</evidence>
<dbReference type="PROSITE" id="PS50294">
    <property type="entry name" value="WD_REPEATS_REGION"/>
    <property type="match status" value="1"/>
</dbReference>
<feature type="repeat" description="WD" evidence="7">
    <location>
        <begin position="538"/>
        <end position="572"/>
    </location>
</feature>
<feature type="compositionally biased region" description="Low complexity" evidence="8">
    <location>
        <begin position="244"/>
        <end position="273"/>
    </location>
</feature>
<feature type="compositionally biased region" description="Basic and acidic residues" evidence="8">
    <location>
        <begin position="212"/>
        <end position="239"/>
    </location>
</feature>
<evidence type="ECO:0000256" key="6">
    <source>
        <dbReference type="ARBA" id="ARBA00029851"/>
    </source>
</evidence>
<keyword evidence="3" id="KW-0507">mRNA processing</keyword>
<dbReference type="PROSITE" id="PS00678">
    <property type="entry name" value="WD_REPEATS_1"/>
    <property type="match status" value="1"/>
</dbReference>
<dbReference type="Proteomes" id="UP000076004">
    <property type="component" value="Chromosome 6"/>
</dbReference>
<dbReference type="GO" id="GO:0031124">
    <property type="term" value="P:mRNA 3'-end processing"/>
    <property type="evidence" value="ECO:0007669"/>
    <property type="project" value="InterPro"/>
</dbReference>
<organism evidence="9 10">
    <name type="scientific">Plasmodium gaboni</name>
    <dbReference type="NCBI Taxonomy" id="647221"/>
    <lineage>
        <taxon>Eukaryota</taxon>
        <taxon>Sar</taxon>
        <taxon>Alveolata</taxon>
        <taxon>Apicomplexa</taxon>
        <taxon>Aconoidasida</taxon>
        <taxon>Haemosporida</taxon>
        <taxon>Plasmodiidae</taxon>
        <taxon>Plasmodium</taxon>
        <taxon>Plasmodium (Laverania)</taxon>
    </lineage>
</organism>
<dbReference type="RefSeq" id="XP_018642838.1">
    <property type="nucleotide sequence ID" value="XM_018784784.1"/>
</dbReference>
<keyword evidence="4" id="KW-0677">Repeat</keyword>
<feature type="compositionally biased region" description="Basic and acidic residues" evidence="8">
    <location>
        <begin position="179"/>
        <end position="203"/>
    </location>
</feature>
<evidence type="ECO:0000256" key="5">
    <source>
        <dbReference type="ARBA" id="ARBA00023242"/>
    </source>
</evidence>
<protein>
    <recommendedName>
        <fullName evidence="6">Cleavage stimulation factor 50 kDa subunit</fullName>
    </recommendedName>
</protein>
<accession>A0A151LRY8</accession>
<dbReference type="GeneID" id="29775387"/>
<dbReference type="GO" id="GO:0005848">
    <property type="term" value="C:mRNA cleavage stimulating factor complex"/>
    <property type="evidence" value="ECO:0007669"/>
    <property type="project" value="InterPro"/>
</dbReference>
<dbReference type="InterPro" id="IPR019775">
    <property type="entry name" value="WD40_repeat_CS"/>
</dbReference>
<evidence type="ECO:0000313" key="9">
    <source>
        <dbReference type="EMBL" id="KYO01899.1"/>
    </source>
</evidence>
<sequence length="664" mass="78922">MKDLNVINKLLSSNNEMNKKNNDSDNCIVVEDEIDQNNGEGVLEERREKDEVDDYILNENNTNYDNNYNYHEDNEGDYEEDYDNDEEYYDDEYKFENVQRKEIFLNIDKIGFYELVLKQLLDDNLIESYNMMRAELNNLEENKNVKGDFLFNMYLKSDKLNFFQFLKREKYYKKDKNVDDEEIKREDKEKVKKEDELKVKKEEEEKDEQEDDEKKYNNDERKYNNDEKKYNNDERKYNNDENNDNNIDNINNNENNNNNDNNNNNNNYNNSDNNSDEEQYHIDNVSNDDPNILNKLIDNNLLKKKLKMYNNNNYILNYDVNSERVRRTFSYEVNDQIELIHKNKCLCCDINYNNTILCSGGSDNIVKISKMYDIKNKKKIYNIDKHKGKVNCINFHPFKNILFSGSDDCTIQIIDVNKIFKMKKQNYYIRKEFEESYQNISIQDKNPYISLYVHPCGDFLYASNKNENILKMYDLETLTCFTSIDTYKYHTSQINDIHGTIDGTMYSSVSDDGHIKIWDGHNSKLVHTQFNAHNGYSIESVKFNKSGFYMLTAGLDGQSKIWDLRNFKSLFTFGNGLSCSSNKSIFMNNEYFIANIIQPNEYFKSQLYIYNAYFGNMEYNIQNIHNDKISDITNATDLLSVYTTGYDCLCKHIQIEQKYLSTLN</sequence>
<dbReference type="Gene3D" id="2.130.10.10">
    <property type="entry name" value="YVTN repeat-like/Quinoprotein amine dehydrogenase"/>
    <property type="match status" value="2"/>
</dbReference>
<evidence type="ECO:0000256" key="1">
    <source>
        <dbReference type="ARBA" id="ARBA00004123"/>
    </source>
</evidence>
<dbReference type="SUPFAM" id="SSF50978">
    <property type="entry name" value="WD40 repeat-like"/>
    <property type="match status" value="1"/>
</dbReference>
<name>A0A151LRY8_9APIC</name>
<evidence type="ECO:0000256" key="4">
    <source>
        <dbReference type="ARBA" id="ARBA00022737"/>
    </source>
</evidence>
<reference evidence="9 10" key="1">
    <citation type="journal article" date="2016" name="Nat. Commun.">
        <title>Genomes of cryptic chimpanzee Plasmodium species reveal key evolutionary events leading to human malaria.</title>
        <authorList>
            <person name="Sundararaman S.A."/>
            <person name="Plenderleith L.J."/>
            <person name="Liu W."/>
            <person name="Loy D.E."/>
            <person name="Learn G.H."/>
            <person name="Li Y."/>
            <person name="Shaw K.S."/>
            <person name="Ayouba A."/>
            <person name="Peeters M."/>
            <person name="Speede S."/>
            <person name="Shaw G.M."/>
            <person name="Bushman F.D."/>
            <person name="Brisson D."/>
            <person name="Rayner J.C."/>
            <person name="Sharp P.M."/>
            <person name="Hahn B.H."/>
        </authorList>
    </citation>
    <scope>NUCLEOTIDE SEQUENCE [LARGE SCALE GENOMIC DNA]</scope>
    <source>
        <strain evidence="9 10">SY75</strain>
    </source>
</reference>
<feature type="compositionally biased region" description="Low complexity" evidence="8">
    <location>
        <begin position="59"/>
        <end position="69"/>
    </location>
</feature>
<comment type="subcellular location">
    <subcellularLocation>
        <location evidence="1">Nucleus</location>
    </subcellularLocation>
</comment>
<feature type="region of interest" description="Disordered" evidence="8">
    <location>
        <begin position="179"/>
        <end position="290"/>
    </location>
</feature>
<comment type="caution">
    <text evidence="9">The sequence shown here is derived from an EMBL/GenBank/DDBJ whole genome shotgun (WGS) entry which is preliminary data.</text>
</comment>
<evidence type="ECO:0000256" key="8">
    <source>
        <dbReference type="SAM" id="MobiDB-lite"/>
    </source>
</evidence>
<dbReference type="EMBL" id="LVLB01000007">
    <property type="protein sequence ID" value="KYO01899.1"/>
    <property type="molecule type" value="Genomic_DNA"/>
</dbReference>
<dbReference type="InterPro" id="IPR036322">
    <property type="entry name" value="WD40_repeat_dom_sf"/>
</dbReference>
<dbReference type="PANTHER" id="PTHR44133">
    <property type="entry name" value="CLEAVAGE STIMULATION FACTOR SUBUNIT 1"/>
    <property type="match status" value="1"/>
</dbReference>
<feature type="region of interest" description="Disordered" evidence="8">
    <location>
        <begin position="59"/>
        <end position="81"/>
    </location>
</feature>
<dbReference type="VEuPathDB" id="PlasmoDB:PGSY75_0620500"/>
<dbReference type="InterPro" id="IPR015943">
    <property type="entry name" value="WD40/YVTN_repeat-like_dom_sf"/>
</dbReference>
<dbReference type="PANTHER" id="PTHR44133:SF2">
    <property type="entry name" value="CLEAVAGE STIMULATION FACTOR SUBUNIT 1"/>
    <property type="match status" value="1"/>
</dbReference>
<evidence type="ECO:0000256" key="7">
    <source>
        <dbReference type="PROSITE-ProRule" id="PRU00221"/>
    </source>
</evidence>
<dbReference type="InterPro" id="IPR001680">
    <property type="entry name" value="WD40_rpt"/>
</dbReference>
<feature type="repeat" description="WD" evidence="7">
    <location>
        <begin position="487"/>
        <end position="528"/>
    </location>
</feature>
<evidence type="ECO:0000256" key="3">
    <source>
        <dbReference type="ARBA" id="ARBA00022664"/>
    </source>
</evidence>
<keyword evidence="2 7" id="KW-0853">WD repeat</keyword>